<protein>
    <submittedName>
        <fullName evidence="3">HTH-type transcriptional regulator PuuR</fullName>
    </submittedName>
</protein>
<dbReference type="InterPro" id="IPR013096">
    <property type="entry name" value="Cupin_2"/>
</dbReference>
<sequence>MTDTSPRQTTPIIGARMRELRKARGMTLKQLAGETALSVGYLSQLERQDADPSIRALNVIGKALGVGINWFFPDPETEADPEADLIVRANRRRALRFSSGLKDELLSPSLAGQLELVLTTFEPGASSGEELFSHKGEEAGYVAEGQLEVTVDDQTYLLGPGDTIQFASTRSHRYHNPGPDRTVLVWAVTPPHY</sequence>
<dbReference type="InterPro" id="IPR010982">
    <property type="entry name" value="Lambda_DNA-bd_dom_sf"/>
</dbReference>
<dbReference type="RefSeq" id="WP_085797470.1">
    <property type="nucleotide sequence ID" value="NZ_FWFO01000004.1"/>
</dbReference>
<dbReference type="PROSITE" id="PS50943">
    <property type="entry name" value="HTH_CROC1"/>
    <property type="match status" value="1"/>
</dbReference>
<dbReference type="Pfam" id="PF01381">
    <property type="entry name" value="HTH_3"/>
    <property type="match status" value="1"/>
</dbReference>
<dbReference type="OrthoDB" id="9814751at2"/>
<dbReference type="Proteomes" id="UP000193077">
    <property type="component" value="Unassembled WGS sequence"/>
</dbReference>
<evidence type="ECO:0000313" key="3">
    <source>
        <dbReference type="EMBL" id="SLN66948.1"/>
    </source>
</evidence>
<keyword evidence="1" id="KW-0238">DNA-binding</keyword>
<dbReference type="PANTHER" id="PTHR46797:SF2">
    <property type="entry name" value="TRANSCRIPTIONAL REGULATOR"/>
    <property type="match status" value="1"/>
</dbReference>
<reference evidence="3 4" key="1">
    <citation type="submission" date="2017-03" db="EMBL/GenBank/DDBJ databases">
        <authorList>
            <person name="Afonso C.L."/>
            <person name="Miller P.J."/>
            <person name="Scott M.A."/>
            <person name="Spackman E."/>
            <person name="Goraichik I."/>
            <person name="Dimitrov K.M."/>
            <person name="Suarez D.L."/>
            <person name="Swayne D.E."/>
        </authorList>
    </citation>
    <scope>NUCLEOTIDE SEQUENCE [LARGE SCALE GENOMIC DNA]</scope>
    <source>
        <strain evidence="3 4">CECT 7639</strain>
    </source>
</reference>
<accession>A0A1Y5TLP6</accession>
<keyword evidence="4" id="KW-1185">Reference proteome</keyword>
<dbReference type="GO" id="GO:0003677">
    <property type="term" value="F:DNA binding"/>
    <property type="evidence" value="ECO:0007669"/>
    <property type="project" value="UniProtKB-KW"/>
</dbReference>
<gene>
    <name evidence="3" type="primary">puuR_4</name>
    <name evidence="3" type="ORF">TRL7639_03834</name>
</gene>
<evidence type="ECO:0000256" key="1">
    <source>
        <dbReference type="ARBA" id="ARBA00023125"/>
    </source>
</evidence>
<dbReference type="Gene3D" id="1.10.260.40">
    <property type="entry name" value="lambda repressor-like DNA-binding domains"/>
    <property type="match status" value="1"/>
</dbReference>
<dbReference type="GO" id="GO:0003700">
    <property type="term" value="F:DNA-binding transcription factor activity"/>
    <property type="evidence" value="ECO:0007669"/>
    <property type="project" value="TreeGrafter"/>
</dbReference>
<dbReference type="SMART" id="SM00530">
    <property type="entry name" value="HTH_XRE"/>
    <property type="match status" value="1"/>
</dbReference>
<dbReference type="InterPro" id="IPR001387">
    <property type="entry name" value="Cro/C1-type_HTH"/>
</dbReference>
<dbReference type="Pfam" id="PF07883">
    <property type="entry name" value="Cupin_2"/>
    <property type="match status" value="1"/>
</dbReference>
<dbReference type="CDD" id="cd02209">
    <property type="entry name" value="cupin_XRE_C"/>
    <property type="match status" value="1"/>
</dbReference>
<organism evidence="3 4">
    <name type="scientific">Falsiruegeria litorea R37</name>
    <dbReference type="NCBI Taxonomy" id="1200284"/>
    <lineage>
        <taxon>Bacteria</taxon>
        <taxon>Pseudomonadati</taxon>
        <taxon>Pseudomonadota</taxon>
        <taxon>Alphaproteobacteria</taxon>
        <taxon>Rhodobacterales</taxon>
        <taxon>Roseobacteraceae</taxon>
        <taxon>Falsiruegeria</taxon>
    </lineage>
</organism>
<dbReference type="AlphaFoldDB" id="A0A1Y5TLP6"/>
<dbReference type="SUPFAM" id="SSF51182">
    <property type="entry name" value="RmlC-like cupins"/>
    <property type="match status" value="1"/>
</dbReference>
<evidence type="ECO:0000259" key="2">
    <source>
        <dbReference type="PROSITE" id="PS50943"/>
    </source>
</evidence>
<dbReference type="PANTHER" id="PTHR46797">
    <property type="entry name" value="HTH-TYPE TRANSCRIPTIONAL REGULATOR"/>
    <property type="match status" value="1"/>
</dbReference>
<name>A0A1Y5TLP6_9RHOB</name>
<dbReference type="CDD" id="cd00093">
    <property type="entry name" value="HTH_XRE"/>
    <property type="match status" value="1"/>
</dbReference>
<evidence type="ECO:0000313" key="4">
    <source>
        <dbReference type="Proteomes" id="UP000193077"/>
    </source>
</evidence>
<dbReference type="EMBL" id="FWFO01000004">
    <property type="protein sequence ID" value="SLN66948.1"/>
    <property type="molecule type" value="Genomic_DNA"/>
</dbReference>
<feature type="domain" description="HTH cro/C1-type" evidence="2">
    <location>
        <begin position="17"/>
        <end position="71"/>
    </location>
</feature>
<proteinExistence type="predicted"/>
<dbReference type="GO" id="GO:0005829">
    <property type="term" value="C:cytosol"/>
    <property type="evidence" value="ECO:0007669"/>
    <property type="project" value="TreeGrafter"/>
</dbReference>
<dbReference type="Gene3D" id="2.60.120.10">
    <property type="entry name" value="Jelly Rolls"/>
    <property type="match status" value="1"/>
</dbReference>
<dbReference type="InterPro" id="IPR050807">
    <property type="entry name" value="TransReg_Diox_bact_type"/>
</dbReference>
<dbReference type="InterPro" id="IPR014710">
    <property type="entry name" value="RmlC-like_jellyroll"/>
</dbReference>
<dbReference type="InterPro" id="IPR011051">
    <property type="entry name" value="RmlC_Cupin_sf"/>
</dbReference>
<dbReference type="SUPFAM" id="SSF47413">
    <property type="entry name" value="lambda repressor-like DNA-binding domains"/>
    <property type="match status" value="1"/>
</dbReference>